<feature type="region of interest" description="Disordered" evidence="1">
    <location>
        <begin position="20"/>
        <end position="51"/>
    </location>
</feature>
<feature type="compositionally biased region" description="Basic and acidic residues" evidence="1">
    <location>
        <begin position="463"/>
        <end position="473"/>
    </location>
</feature>
<dbReference type="GO" id="GO:0005763">
    <property type="term" value="C:mitochondrial small ribosomal subunit"/>
    <property type="evidence" value="ECO:0007669"/>
    <property type="project" value="TreeGrafter"/>
</dbReference>
<protein>
    <submittedName>
        <fullName evidence="2">Mitochondrial ribosomal protein subunit-domain-containing protein</fullName>
    </submittedName>
</protein>
<dbReference type="OrthoDB" id="3913595at2759"/>
<dbReference type="InterPro" id="IPR016712">
    <property type="entry name" value="Rbsml_bS1m-like"/>
</dbReference>
<feature type="compositionally biased region" description="Low complexity" evidence="1">
    <location>
        <begin position="474"/>
        <end position="489"/>
    </location>
</feature>
<evidence type="ECO:0000313" key="2">
    <source>
        <dbReference type="EMBL" id="KAF2877313.1"/>
    </source>
</evidence>
<dbReference type="Proteomes" id="UP000481861">
    <property type="component" value="Unassembled WGS sequence"/>
</dbReference>
<feature type="region of interest" description="Disordered" evidence="1">
    <location>
        <begin position="174"/>
        <end position="196"/>
    </location>
</feature>
<name>A0A7C8IIL4_9PLEO</name>
<evidence type="ECO:0000313" key="3">
    <source>
        <dbReference type="Proteomes" id="UP000481861"/>
    </source>
</evidence>
<dbReference type="PANTHER" id="PTHR28058">
    <property type="entry name" value="37S RIBOSOMAL PROTEIN MRP51, MITOCHONDRIAL"/>
    <property type="match status" value="1"/>
</dbReference>
<feature type="region of interest" description="Disordered" evidence="1">
    <location>
        <begin position="514"/>
        <end position="571"/>
    </location>
</feature>
<keyword evidence="3" id="KW-1185">Reference proteome</keyword>
<dbReference type="GO" id="GO:0070124">
    <property type="term" value="P:mitochondrial translational initiation"/>
    <property type="evidence" value="ECO:0007669"/>
    <property type="project" value="TreeGrafter"/>
</dbReference>
<dbReference type="PANTHER" id="PTHR28058:SF1">
    <property type="entry name" value="SMALL RIBOSOMAL SUBUNIT PROTEIN BS1M"/>
    <property type="match status" value="1"/>
</dbReference>
<comment type="caution">
    <text evidence="2">The sequence shown here is derived from an EMBL/GenBank/DDBJ whole genome shotgun (WGS) entry which is preliminary data.</text>
</comment>
<proteinExistence type="predicted"/>
<feature type="compositionally biased region" description="Polar residues" evidence="1">
    <location>
        <begin position="32"/>
        <end position="51"/>
    </location>
</feature>
<evidence type="ECO:0000256" key="1">
    <source>
        <dbReference type="SAM" id="MobiDB-lite"/>
    </source>
</evidence>
<organism evidence="2 3">
    <name type="scientific">Massariosphaeria phaeospora</name>
    <dbReference type="NCBI Taxonomy" id="100035"/>
    <lineage>
        <taxon>Eukaryota</taxon>
        <taxon>Fungi</taxon>
        <taxon>Dikarya</taxon>
        <taxon>Ascomycota</taxon>
        <taxon>Pezizomycotina</taxon>
        <taxon>Dothideomycetes</taxon>
        <taxon>Pleosporomycetidae</taxon>
        <taxon>Pleosporales</taxon>
        <taxon>Pleosporales incertae sedis</taxon>
        <taxon>Massariosphaeria</taxon>
    </lineage>
</organism>
<dbReference type="AlphaFoldDB" id="A0A7C8IIL4"/>
<keyword evidence="2" id="KW-0689">Ribosomal protein</keyword>
<reference evidence="2 3" key="1">
    <citation type="submission" date="2020-01" db="EMBL/GenBank/DDBJ databases">
        <authorList>
            <consortium name="DOE Joint Genome Institute"/>
            <person name="Haridas S."/>
            <person name="Albert R."/>
            <person name="Binder M."/>
            <person name="Bloem J."/>
            <person name="Labutti K."/>
            <person name="Salamov A."/>
            <person name="Andreopoulos B."/>
            <person name="Baker S.E."/>
            <person name="Barry K."/>
            <person name="Bills G."/>
            <person name="Bluhm B.H."/>
            <person name="Cannon C."/>
            <person name="Castanera R."/>
            <person name="Culley D.E."/>
            <person name="Daum C."/>
            <person name="Ezra D."/>
            <person name="Gonzalez J.B."/>
            <person name="Henrissat B."/>
            <person name="Kuo A."/>
            <person name="Liang C."/>
            <person name="Lipzen A."/>
            <person name="Lutzoni F."/>
            <person name="Magnuson J."/>
            <person name="Mondo S."/>
            <person name="Nolan M."/>
            <person name="Ohm R."/>
            <person name="Pangilinan J."/>
            <person name="Park H.-J.H."/>
            <person name="Ramirez L."/>
            <person name="Alfaro M."/>
            <person name="Sun H."/>
            <person name="Tritt A."/>
            <person name="Yoshinaga Y."/>
            <person name="Zwiers L.-H.L."/>
            <person name="Turgeon B.G."/>
            <person name="Goodwin S.B."/>
            <person name="Spatafora J.W."/>
            <person name="Crous P.W."/>
            <person name="Grigoriev I.V."/>
        </authorList>
    </citation>
    <scope>NUCLEOTIDE SEQUENCE [LARGE SCALE GENOMIC DNA]</scope>
    <source>
        <strain evidence="2 3">CBS 611.86</strain>
    </source>
</reference>
<gene>
    <name evidence="2" type="ORF">BDV95DRAFT_558915</name>
</gene>
<keyword evidence="2" id="KW-0687">Ribonucleoprotein</keyword>
<dbReference type="EMBL" id="JAADJZ010000002">
    <property type="protein sequence ID" value="KAF2877313.1"/>
    <property type="molecule type" value="Genomic_DNA"/>
</dbReference>
<dbReference type="GO" id="GO:0003735">
    <property type="term" value="F:structural constituent of ribosome"/>
    <property type="evidence" value="ECO:0007669"/>
    <property type="project" value="TreeGrafter"/>
</dbReference>
<sequence length="571" mass="62464">MALRRQSLSPTANLLRNSRLFSLPNPLPQPNVAPTSNRGSSDTATTPYPTHQAIATTPSSLARGDWGLKRPLPARSRILQASDPVVRVKQLDTVEHITDFDSAADHVRTRQKWEEMGIPMLKGMGKLGNTDLTVLEPRSAFEHHGDVTAYGVDEGQDAAGAYLEAIKQSAKRNAENKSFAPFTPPPANTALRSSRRWKHEGPWLPGMSADEFTSYISKEISARRQEFNVYLAEYVKSAIYTKREFASRQSESVPLDSQKAEQEAQERLTISEADIDAGIKKLRRQTAADPLNSDLVQKLIIPFLRLPPIKLKPTSYAQDKTTNVVDKYKFTDETTPSSTHPSAGLGYMRTNAYLANHPILGPQALPTPVTARVLQPRSNGISRELQARLGVGGFAANDEYQAPNVRINAAQAYDLEHLDIKTAGGAKVFVQPQFGVVSNDGRVHLKLTRGYGAEIQVARGELVDRPPQREHVDSGASLASLSSGMGASGVKELDEQSGQAQDFMRTLDGFARAQSQSQTYAAPRESREQQQKPGVAQSKNKYAAPPAPQELENNEPGLAALMGSVEAQTRQ</sequence>
<dbReference type="Pfam" id="PF11709">
    <property type="entry name" value="Mit_ribos_Mrp51"/>
    <property type="match status" value="1"/>
</dbReference>
<accession>A0A7C8IIL4</accession>
<feature type="region of interest" description="Disordered" evidence="1">
    <location>
        <begin position="463"/>
        <end position="498"/>
    </location>
</feature>